<dbReference type="InterPro" id="IPR039058">
    <property type="entry name" value="Yippee_fam"/>
</dbReference>
<feature type="region of interest" description="Disordered" evidence="5">
    <location>
        <begin position="125"/>
        <end position="162"/>
    </location>
</feature>
<dbReference type="OrthoDB" id="6407410at2759"/>
<dbReference type="FunCoup" id="G0N278">
    <property type="interactions" value="929"/>
</dbReference>
<evidence type="ECO:0000256" key="2">
    <source>
        <dbReference type="ARBA" id="ARBA00022723"/>
    </source>
</evidence>
<proteinExistence type="inferred from homology"/>
<dbReference type="GO" id="GO:0046872">
    <property type="term" value="F:metal ion binding"/>
    <property type="evidence" value="ECO:0007669"/>
    <property type="project" value="UniProtKB-KW"/>
</dbReference>
<evidence type="ECO:0000313" key="8">
    <source>
        <dbReference type="Proteomes" id="UP000008068"/>
    </source>
</evidence>
<dbReference type="AlphaFoldDB" id="G0N278"/>
<dbReference type="PANTHER" id="PTHR13848">
    <property type="entry name" value="PROTEIN YIPPEE-LIKE CG15309-RELATED"/>
    <property type="match status" value="1"/>
</dbReference>
<evidence type="ECO:0000256" key="1">
    <source>
        <dbReference type="ARBA" id="ARBA00005613"/>
    </source>
</evidence>
<comment type="similarity">
    <text evidence="1 4">Belongs to the yippee family.</text>
</comment>
<evidence type="ECO:0000259" key="6">
    <source>
        <dbReference type="PROSITE" id="PS51792"/>
    </source>
</evidence>
<organism evidence="8">
    <name type="scientific">Caenorhabditis brenneri</name>
    <name type="common">Nematode worm</name>
    <dbReference type="NCBI Taxonomy" id="135651"/>
    <lineage>
        <taxon>Eukaryota</taxon>
        <taxon>Metazoa</taxon>
        <taxon>Ecdysozoa</taxon>
        <taxon>Nematoda</taxon>
        <taxon>Chromadorea</taxon>
        <taxon>Rhabditida</taxon>
        <taxon>Rhabditina</taxon>
        <taxon>Rhabditomorpha</taxon>
        <taxon>Rhabditoidea</taxon>
        <taxon>Rhabditidae</taxon>
        <taxon>Peloderinae</taxon>
        <taxon>Caenorhabditis</taxon>
    </lineage>
</organism>
<keyword evidence="8" id="KW-1185">Reference proteome</keyword>
<evidence type="ECO:0000256" key="5">
    <source>
        <dbReference type="SAM" id="MobiDB-lite"/>
    </source>
</evidence>
<dbReference type="HOGENOM" id="CLU_043857_1_1_1"/>
<accession>G0N278</accession>
<dbReference type="OMA" id="RAWNITH"/>
<dbReference type="InterPro" id="IPR004910">
    <property type="entry name" value="Yippee/Mis18/Cereblon"/>
</dbReference>
<dbReference type="InterPro" id="IPR034751">
    <property type="entry name" value="Yippee"/>
</dbReference>
<evidence type="ECO:0000256" key="4">
    <source>
        <dbReference type="RuleBase" id="RU110713"/>
    </source>
</evidence>
<dbReference type="eggNOG" id="KOG3399">
    <property type="taxonomic scope" value="Eukaryota"/>
</dbReference>
<dbReference type="EMBL" id="GL379829">
    <property type="protein sequence ID" value="EGT50622.1"/>
    <property type="molecule type" value="Genomic_DNA"/>
</dbReference>
<feature type="compositionally biased region" description="Polar residues" evidence="5">
    <location>
        <begin position="141"/>
        <end position="162"/>
    </location>
</feature>
<sequence length="162" mass="18137">MGKKFIGVQSGRGELWGCKSCHTYITCLEELTSTAFNGSTGPARLYKRAWNVSHGALGKREMTTGLHIVRDIFCVTCNKKLGWMYEQALVQSQTYKEGQVILEDANMIRISLEIKDPLGEDVVYRPPTPNIETSRRHRTSSEITNRTISESAGSSSSDFQDK</sequence>
<dbReference type="STRING" id="135651.G0N278"/>
<name>G0N278_CAEBE</name>
<evidence type="ECO:0000313" key="7">
    <source>
        <dbReference type="EMBL" id="EGT50622.1"/>
    </source>
</evidence>
<reference evidence="8" key="1">
    <citation type="submission" date="2011-07" db="EMBL/GenBank/DDBJ databases">
        <authorList>
            <consortium name="Caenorhabditis brenneri Sequencing and Analysis Consortium"/>
            <person name="Wilson R.K."/>
        </authorList>
    </citation>
    <scope>NUCLEOTIDE SEQUENCE [LARGE SCALE GENOMIC DNA]</scope>
    <source>
        <strain evidence="8">PB2801</strain>
    </source>
</reference>
<dbReference type="Pfam" id="PF03226">
    <property type="entry name" value="Yippee-Mis18"/>
    <property type="match status" value="1"/>
</dbReference>
<protein>
    <recommendedName>
        <fullName evidence="4">Protein yippee-like</fullName>
    </recommendedName>
</protein>
<gene>
    <name evidence="7" type="ORF">CAEBREN_18899</name>
</gene>
<evidence type="ECO:0000256" key="3">
    <source>
        <dbReference type="ARBA" id="ARBA00022833"/>
    </source>
</evidence>
<keyword evidence="2" id="KW-0479">Metal-binding</keyword>
<dbReference type="InParanoid" id="G0N278"/>
<dbReference type="Proteomes" id="UP000008068">
    <property type="component" value="Unassembled WGS sequence"/>
</dbReference>
<feature type="domain" description="Yippee" evidence="6">
    <location>
        <begin position="14"/>
        <end position="111"/>
    </location>
</feature>
<dbReference type="PROSITE" id="PS51792">
    <property type="entry name" value="YIPPEE"/>
    <property type="match status" value="1"/>
</dbReference>
<keyword evidence="3" id="KW-0862">Zinc</keyword>